<accession>A0ABR1WWF7</accession>
<comment type="caution">
    <text evidence="3">The sequence shown here is derived from an EMBL/GenBank/DDBJ whole genome shotgun (WGS) entry which is preliminary data.</text>
</comment>
<evidence type="ECO:0000313" key="4">
    <source>
        <dbReference type="Proteomes" id="UP001480595"/>
    </source>
</evidence>
<gene>
    <name evidence="3" type="ORF">PG994_002465</name>
</gene>
<name>A0ABR1WWF7_9PEZI</name>
<organism evidence="3 4">
    <name type="scientific">Apiospora phragmitis</name>
    <dbReference type="NCBI Taxonomy" id="2905665"/>
    <lineage>
        <taxon>Eukaryota</taxon>
        <taxon>Fungi</taxon>
        <taxon>Dikarya</taxon>
        <taxon>Ascomycota</taxon>
        <taxon>Pezizomycotina</taxon>
        <taxon>Sordariomycetes</taxon>
        <taxon>Xylariomycetidae</taxon>
        <taxon>Amphisphaeriales</taxon>
        <taxon>Apiosporaceae</taxon>
        <taxon>Apiospora</taxon>
    </lineage>
</organism>
<dbReference type="GeneID" id="92086937"/>
<dbReference type="EMBL" id="JAQQWL010000002">
    <property type="protein sequence ID" value="KAK8087491.1"/>
    <property type="molecule type" value="Genomic_DNA"/>
</dbReference>
<keyword evidence="1" id="KW-0175">Coiled coil</keyword>
<proteinExistence type="predicted"/>
<dbReference type="Proteomes" id="UP001480595">
    <property type="component" value="Unassembled WGS sequence"/>
</dbReference>
<evidence type="ECO:0000256" key="1">
    <source>
        <dbReference type="SAM" id="Coils"/>
    </source>
</evidence>
<sequence length="209" mass="23832">MAPRIIIPKLSEHASSITTPRPSSPDTKRRFRHALPPSPLAASPQCPPPPLRVRLQRLGGLGRLAPRTRAADREHARGDEEAELEECERKFVKKTHDCVMHCDFPSQCFHTQVRVMEDRMPEAAKVIEAAEKEEAEATAKAEEDEWQSAYEAYTSQARQDDADDDRLELNLARELAGGRGRGFTHESLQQGTILLRRPRVPDDWQWQWH</sequence>
<feature type="region of interest" description="Disordered" evidence="2">
    <location>
        <begin position="1"/>
        <end position="52"/>
    </location>
</feature>
<keyword evidence="4" id="KW-1185">Reference proteome</keyword>
<reference evidence="3 4" key="1">
    <citation type="submission" date="2023-01" db="EMBL/GenBank/DDBJ databases">
        <title>Analysis of 21 Apiospora genomes using comparative genomics revels a genus with tremendous synthesis potential of carbohydrate active enzymes and secondary metabolites.</title>
        <authorList>
            <person name="Sorensen T."/>
        </authorList>
    </citation>
    <scope>NUCLEOTIDE SEQUENCE [LARGE SCALE GENOMIC DNA]</scope>
    <source>
        <strain evidence="3 4">CBS 135458</strain>
    </source>
</reference>
<protein>
    <submittedName>
        <fullName evidence="3">Uncharacterized protein</fullName>
    </submittedName>
</protein>
<evidence type="ECO:0000256" key="2">
    <source>
        <dbReference type="SAM" id="MobiDB-lite"/>
    </source>
</evidence>
<dbReference type="RefSeq" id="XP_066722015.1">
    <property type="nucleotide sequence ID" value="XM_066853874.1"/>
</dbReference>
<feature type="coiled-coil region" evidence="1">
    <location>
        <begin position="113"/>
        <end position="147"/>
    </location>
</feature>
<evidence type="ECO:0000313" key="3">
    <source>
        <dbReference type="EMBL" id="KAK8087491.1"/>
    </source>
</evidence>
<feature type="compositionally biased region" description="Polar residues" evidence="2">
    <location>
        <begin position="13"/>
        <end position="25"/>
    </location>
</feature>